<feature type="transmembrane region" description="Helical" evidence="7">
    <location>
        <begin position="231"/>
        <end position="250"/>
    </location>
</feature>
<keyword evidence="5 7" id="KW-1133">Transmembrane helix</keyword>
<feature type="transmembrane region" description="Helical" evidence="7">
    <location>
        <begin position="304"/>
        <end position="322"/>
    </location>
</feature>
<feature type="signal peptide" evidence="8">
    <location>
        <begin position="1"/>
        <end position="38"/>
    </location>
</feature>
<dbReference type="InterPro" id="IPR006685">
    <property type="entry name" value="MscS_channel_2nd"/>
</dbReference>
<dbReference type="GO" id="GO:0008381">
    <property type="term" value="F:mechanosensitive monoatomic ion channel activity"/>
    <property type="evidence" value="ECO:0007669"/>
    <property type="project" value="InterPro"/>
</dbReference>
<dbReference type="Gene3D" id="1.10.287.1260">
    <property type="match status" value="1"/>
</dbReference>
<dbReference type="InterPro" id="IPR023408">
    <property type="entry name" value="MscS_beta-dom_sf"/>
</dbReference>
<dbReference type="InterPro" id="IPR049142">
    <property type="entry name" value="MS_channel_1st"/>
</dbReference>
<feature type="transmembrane region" description="Helical" evidence="7">
    <location>
        <begin position="588"/>
        <end position="606"/>
    </location>
</feature>
<keyword evidence="14" id="KW-1185">Reference proteome</keyword>
<feature type="transmembrane region" description="Helical" evidence="7">
    <location>
        <begin position="270"/>
        <end position="292"/>
    </location>
</feature>
<evidence type="ECO:0000259" key="11">
    <source>
        <dbReference type="Pfam" id="PF21088"/>
    </source>
</evidence>
<evidence type="ECO:0000256" key="8">
    <source>
        <dbReference type="SAM" id="SignalP"/>
    </source>
</evidence>
<proteinExistence type="inferred from homology"/>
<dbReference type="Pfam" id="PF00924">
    <property type="entry name" value="MS_channel_2nd"/>
    <property type="match status" value="1"/>
</dbReference>
<keyword evidence="8" id="KW-0732">Signal</keyword>
<evidence type="ECO:0000259" key="10">
    <source>
        <dbReference type="Pfam" id="PF21082"/>
    </source>
</evidence>
<dbReference type="SUPFAM" id="SSF82689">
    <property type="entry name" value="Mechanosensitive channel protein MscS (YggB), C-terminal domain"/>
    <property type="match status" value="1"/>
</dbReference>
<feature type="transmembrane region" description="Helical" evidence="7">
    <location>
        <begin position="515"/>
        <end position="541"/>
    </location>
</feature>
<evidence type="ECO:0000256" key="3">
    <source>
        <dbReference type="ARBA" id="ARBA00022475"/>
    </source>
</evidence>
<feature type="transmembrane region" description="Helical" evidence="7">
    <location>
        <begin position="152"/>
        <end position="170"/>
    </location>
</feature>
<dbReference type="InterPro" id="IPR049278">
    <property type="entry name" value="MS_channel_C"/>
</dbReference>
<dbReference type="InterPro" id="IPR011066">
    <property type="entry name" value="MscS_channel_C_sf"/>
</dbReference>
<evidence type="ECO:0000256" key="7">
    <source>
        <dbReference type="SAM" id="Phobius"/>
    </source>
</evidence>
<dbReference type="InterPro" id="IPR045276">
    <property type="entry name" value="YbiO_bact"/>
</dbReference>
<protein>
    <submittedName>
        <fullName evidence="13">Small-conductance mechanosensitive channel</fullName>
    </submittedName>
</protein>
<comment type="subcellular location">
    <subcellularLocation>
        <location evidence="1">Cell membrane</location>
        <topology evidence="1">Multi-pass membrane protein</topology>
    </subcellularLocation>
</comment>
<feature type="transmembrane region" description="Helical" evidence="7">
    <location>
        <begin position="191"/>
        <end position="219"/>
    </location>
</feature>
<gene>
    <name evidence="13" type="ORF">SAMN04488047_10987</name>
</gene>
<dbReference type="Gene3D" id="3.30.70.100">
    <property type="match status" value="1"/>
</dbReference>
<evidence type="ECO:0000256" key="4">
    <source>
        <dbReference type="ARBA" id="ARBA00022692"/>
    </source>
</evidence>
<evidence type="ECO:0000256" key="1">
    <source>
        <dbReference type="ARBA" id="ARBA00004651"/>
    </source>
</evidence>
<dbReference type="SUPFAM" id="SSF82861">
    <property type="entry name" value="Mechanosensitive channel protein MscS (YggB), transmembrane region"/>
    <property type="match status" value="1"/>
</dbReference>
<feature type="domain" description="Moderate conductance mechanosensitive channel YbiO-like transmembrane helix 1" evidence="12">
    <location>
        <begin position="430"/>
        <end position="507"/>
    </location>
</feature>
<keyword evidence="4 7" id="KW-0812">Transmembrane</keyword>
<feature type="transmembrane region" description="Helical" evidence="7">
    <location>
        <begin position="433"/>
        <end position="451"/>
    </location>
</feature>
<dbReference type="InterPro" id="IPR011014">
    <property type="entry name" value="MscS_channel_TM-2"/>
</dbReference>
<accession>A0A1I5RU57</accession>
<dbReference type="InterPro" id="IPR010920">
    <property type="entry name" value="LSM_dom_sf"/>
</dbReference>
<feature type="transmembrane region" description="Helical" evidence="7">
    <location>
        <begin position="396"/>
        <end position="417"/>
    </location>
</feature>
<dbReference type="Pfam" id="PF25392">
    <property type="entry name" value="MS_channel_TM1"/>
    <property type="match status" value="1"/>
</dbReference>
<name>A0A1I5RU57_9RHOB</name>
<keyword evidence="3" id="KW-1003">Cell membrane</keyword>
<feature type="chain" id="PRO_5011573046" evidence="8">
    <location>
        <begin position="39"/>
        <end position="800"/>
    </location>
</feature>
<evidence type="ECO:0000259" key="12">
    <source>
        <dbReference type="Pfam" id="PF25392"/>
    </source>
</evidence>
<dbReference type="PANTHER" id="PTHR30460">
    <property type="entry name" value="MODERATE CONDUCTANCE MECHANOSENSITIVE CHANNEL YBIO"/>
    <property type="match status" value="1"/>
</dbReference>
<feature type="domain" description="Mechanosensitive ion channel MscS" evidence="9">
    <location>
        <begin position="609"/>
        <end position="673"/>
    </location>
</feature>
<feature type="domain" description="Mechanosensitive ion channel transmembrane helices 2/3" evidence="11">
    <location>
        <begin position="568"/>
        <end position="607"/>
    </location>
</feature>
<reference evidence="13 14" key="1">
    <citation type="submission" date="2016-10" db="EMBL/GenBank/DDBJ databases">
        <authorList>
            <person name="de Groot N.N."/>
        </authorList>
    </citation>
    <scope>NUCLEOTIDE SEQUENCE [LARGE SCALE GENOMIC DNA]</scope>
    <source>
        <strain evidence="13 14">DSM 19547</strain>
    </source>
</reference>
<evidence type="ECO:0000256" key="5">
    <source>
        <dbReference type="ARBA" id="ARBA00022989"/>
    </source>
</evidence>
<dbReference type="InterPro" id="IPR057485">
    <property type="entry name" value="YbiO-like_TM1"/>
</dbReference>
<dbReference type="AlphaFoldDB" id="A0A1I5RU57"/>
<dbReference type="SUPFAM" id="SSF50182">
    <property type="entry name" value="Sm-like ribonucleoproteins"/>
    <property type="match status" value="1"/>
</dbReference>
<evidence type="ECO:0000313" key="13">
    <source>
        <dbReference type="EMBL" id="SFP61927.1"/>
    </source>
</evidence>
<dbReference type="GO" id="GO:0005886">
    <property type="term" value="C:plasma membrane"/>
    <property type="evidence" value="ECO:0007669"/>
    <property type="project" value="UniProtKB-SubCell"/>
</dbReference>
<feature type="transmembrane region" description="Helical" evidence="7">
    <location>
        <begin position="562"/>
        <end position="582"/>
    </location>
</feature>
<evidence type="ECO:0000256" key="6">
    <source>
        <dbReference type="ARBA" id="ARBA00023136"/>
    </source>
</evidence>
<feature type="domain" description="Mechanosensitive ion channel MscS C-terminal" evidence="10">
    <location>
        <begin position="679"/>
        <end position="766"/>
    </location>
</feature>
<dbReference type="Pfam" id="PF21088">
    <property type="entry name" value="MS_channel_1st"/>
    <property type="match status" value="1"/>
</dbReference>
<dbReference type="STRING" id="441119.SAMN04488047_10987"/>
<dbReference type="RefSeq" id="WP_245759254.1">
    <property type="nucleotide sequence ID" value="NZ_FOXA01000009.1"/>
</dbReference>
<feature type="transmembrane region" description="Helical" evidence="7">
    <location>
        <begin position="472"/>
        <end position="495"/>
    </location>
</feature>
<sequence>MTLVHRAAGAIAAFVRPFAALVAVLLLVAGLAAGQLHAQDAVADPAATDETAAGDPADLLLEILRDEESLNRLIEGLEARAGEAVEAVEEPLVEPVAPASFGRRLAVLTQEAAQDVARSVESLWRALERAPRILSSVGADEMEVIWDAFRELILIIAITVVVFLVLRAALIPVYRRMGARASNGSPGYRIMAFLGSGLLDVLIVVAAWAIGYAVAISFFGEFGEIGIRQTLYLNAFLAVELVKTAVRLVLSPSTGHLRIVPMSDAAAKSLMRVVNISVSVLGYGQLLIVPIVNANASYLAGRGISALLSSLVMIYLALVVLARRKGVADWLLAQTMPVSPPPSDQPDPALDDEESVDEEERVVVAGTAAEVEDETTEEPVQTAERKRRRRSVLAPVARNWHWFALAYLAGVLLLVLSRPGPVVFEVLLSSGKIALALIVGVVLSGILGRVISRGISLPESARERLPLLEGRLNRFVPQALTVVRLVIMAAVALYALDVIGVMGVSSWLDGERGVWVAGTVVSVALILLVAFLLWLALNSWVDYRLNPDFGKVATPREQTLLTLLRNAATITIIVLTLMFVLSEMGLNIGPLIASAGVLGLAIGFGAQKLVQDIITGVFIQFENAINVGDVVTAGGTTGVVEKLTVRSVSLRDLQGVFHIVPFSSVDMVSNFTREFSYYVVDMGVAYRENVDEVKQAMFDAYEDLRADPEQGPFLMGDLEWFGLDAFGDSAVVLRCRIKTLPGKQWGVGRAYNEVVKRVFDARNIEIPFPHQTIYFGEDKQGNAPPVHVARIGRDRADAAE</sequence>
<dbReference type="Pfam" id="PF21082">
    <property type="entry name" value="MS_channel_3rd"/>
    <property type="match status" value="1"/>
</dbReference>
<dbReference type="EMBL" id="FOXA01000009">
    <property type="protein sequence ID" value="SFP61927.1"/>
    <property type="molecule type" value="Genomic_DNA"/>
</dbReference>
<evidence type="ECO:0000256" key="2">
    <source>
        <dbReference type="ARBA" id="ARBA00008017"/>
    </source>
</evidence>
<keyword evidence="6 7" id="KW-0472">Membrane</keyword>
<dbReference type="Proteomes" id="UP000199356">
    <property type="component" value="Unassembled WGS sequence"/>
</dbReference>
<evidence type="ECO:0000259" key="9">
    <source>
        <dbReference type="Pfam" id="PF00924"/>
    </source>
</evidence>
<dbReference type="Gene3D" id="2.30.30.60">
    <property type="match status" value="1"/>
</dbReference>
<evidence type="ECO:0000313" key="14">
    <source>
        <dbReference type="Proteomes" id="UP000199356"/>
    </source>
</evidence>
<organism evidence="13 14">
    <name type="scientific">Tranquillimonas alkanivorans</name>
    <dbReference type="NCBI Taxonomy" id="441119"/>
    <lineage>
        <taxon>Bacteria</taxon>
        <taxon>Pseudomonadati</taxon>
        <taxon>Pseudomonadota</taxon>
        <taxon>Alphaproteobacteria</taxon>
        <taxon>Rhodobacterales</taxon>
        <taxon>Roseobacteraceae</taxon>
        <taxon>Tranquillimonas</taxon>
    </lineage>
</organism>
<comment type="similarity">
    <text evidence="2">Belongs to the MscS (TC 1.A.23) family.</text>
</comment>
<dbReference type="PANTHER" id="PTHR30460:SF0">
    <property type="entry name" value="MODERATE CONDUCTANCE MECHANOSENSITIVE CHANNEL YBIO"/>
    <property type="match status" value="1"/>
</dbReference>